<evidence type="ECO:0000313" key="9">
    <source>
        <dbReference type="EMBL" id="KAF2230638.1"/>
    </source>
</evidence>
<dbReference type="PANTHER" id="PTHR12385:SF4">
    <property type="entry name" value="PROTEIN PNS1"/>
    <property type="match status" value="1"/>
</dbReference>
<dbReference type="InterPro" id="IPR007603">
    <property type="entry name" value="Choline_transptr-like"/>
</dbReference>
<feature type="transmembrane region" description="Helical" evidence="8">
    <location>
        <begin position="100"/>
        <end position="118"/>
    </location>
</feature>
<evidence type="ECO:0000256" key="6">
    <source>
        <dbReference type="ARBA" id="ARBA00022989"/>
    </source>
</evidence>
<feature type="transmembrane region" description="Helical" evidence="8">
    <location>
        <begin position="407"/>
        <end position="423"/>
    </location>
</feature>
<feature type="transmembrane region" description="Helical" evidence="8">
    <location>
        <begin position="209"/>
        <end position="231"/>
    </location>
</feature>
<feature type="transmembrane region" description="Helical" evidence="8">
    <location>
        <begin position="273"/>
        <end position="291"/>
    </location>
</feature>
<evidence type="ECO:0000256" key="1">
    <source>
        <dbReference type="ARBA" id="ARBA00002957"/>
    </source>
</evidence>
<evidence type="ECO:0000256" key="4">
    <source>
        <dbReference type="ARBA" id="ARBA00015388"/>
    </source>
</evidence>
<proteinExistence type="inferred from homology"/>
<dbReference type="GO" id="GO:0005886">
    <property type="term" value="C:plasma membrane"/>
    <property type="evidence" value="ECO:0007669"/>
    <property type="project" value="UniProtKB-SubCell"/>
</dbReference>
<keyword evidence="6 8" id="KW-1133">Transmembrane helix</keyword>
<dbReference type="Pfam" id="PF04515">
    <property type="entry name" value="Choline_transpo"/>
    <property type="match status" value="1"/>
</dbReference>
<dbReference type="OrthoDB" id="44736at2759"/>
<feature type="transmembrane region" description="Helical" evidence="8">
    <location>
        <begin position="303"/>
        <end position="324"/>
    </location>
</feature>
<accession>A0A6A6GYG5</accession>
<keyword evidence="5 8" id="KW-0812">Transmembrane</keyword>
<reference evidence="9" key="1">
    <citation type="journal article" date="2020" name="Stud. Mycol.">
        <title>101 Dothideomycetes genomes: a test case for predicting lifestyles and emergence of pathogens.</title>
        <authorList>
            <person name="Haridas S."/>
            <person name="Albert R."/>
            <person name="Binder M."/>
            <person name="Bloem J."/>
            <person name="Labutti K."/>
            <person name="Salamov A."/>
            <person name="Andreopoulos B."/>
            <person name="Baker S."/>
            <person name="Barry K."/>
            <person name="Bills G."/>
            <person name="Bluhm B."/>
            <person name="Cannon C."/>
            <person name="Castanera R."/>
            <person name="Culley D."/>
            <person name="Daum C."/>
            <person name="Ezra D."/>
            <person name="Gonzalez J."/>
            <person name="Henrissat B."/>
            <person name="Kuo A."/>
            <person name="Liang C."/>
            <person name="Lipzen A."/>
            <person name="Lutzoni F."/>
            <person name="Magnuson J."/>
            <person name="Mondo S."/>
            <person name="Nolan M."/>
            <person name="Ohm R."/>
            <person name="Pangilinan J."/>
            <person name="Park H.-J."/>
            <person name="Ramirez L."/>
            <person name="Alfaro M."/>
            <person name="Sun H."/>
            <person name="Tritt A."/>
            <person name="Yoshinaga Y."/>
            <person name="Zwiers L.-H."/>
            <person name="Turgeon B."/>
            <person name="Goodwin S."/>
            <person name="Spatafora J."/>
            <person name="Crous P."/>
            <person name="Grigoriev I."/>
        </authorList>
    </citation>
    <scope>NUCLEOTIDE SEQUENCE</scope>
    <source>
        <strain evidence="9">Tuck. ex Michener</strain>
    </source>
</reference>
<evidence type="ECO:0000256" key="2">
    <source>
        <dbReference type="ARBA" id="ARBA00004651"/>
    </source>
</evidence>
<comment type="similarity">
    <text evidence="3 8">Belongs to the CTL (choline transporter-like) family.</text>
</comment>
<feature type="transmembrane region" description="Helical" evidence="8">
    <location>
        <begin position="124"/>
        <end position="145"/>
    </location>
</feature>
<organism evidence="9 10">
    <name type="scientific">Viridothelium virens</name>
    <name type="common">Speckled blister lichen</name>
    <name type="synonym">Trypethelium virens</name>
    <dbReference type="NCBI Taxonomy" id="1048519"/>
    <lineage>
        <taxon>Eukaryota</taxon>
        <taxon>Fungi</taxon>
        <taxon>Dikarya</taxon>
        <taxon>Ascomycota</taxon>
        <taxon>Pezizomycotina</taxon>
        <taxon>Dothideomycetes</taxon>
        <taxon>Dothideomycetes incertae sedis</taxon>
        <taxon>Trypetheliales</taxon>
        <taxon>Trypetheliaceae</taxon>
        <taxon>Viridothelium</taxon>
    </lineage>
</organism>
<evidence type="ECO:0000256" key="8">
    <source>
        <dbReference type="RuleBase" id="RU368066"/>
    </source>
</evidence>
<keyword evidence="10" id="KW-1185">Reference proteome</keyword>
<feature type="transmembrane region" description="Helical" evidence="8">
    <location>
        <begin position="23"/>
        <end position="44"/>
    </location>
</feature>
<dbReference type="AlphaFoldDB" id="A0A6A6GYG5"/>
<dbReference type="GO" id="GO:0022857">
    <property type="term" value="F:transmembrane transporter activity"/>
    <property type="evidence" value="ECO:0007669"/>
    <property type="project" value="UniProtKB-UniRule"/>
</dbReference>
<comment type="subcellular location">
    <subcellularLocation>
        <location evidence="2 8">Cell membrane</location>
        <topology evidence="2 8">Multi-pass membrane protein</topology>
    </subcellularLocation>
</comment>
<feature type="transmembrane region" description="Helical" evidence="8">
    <location>
        <begin position="166"/>
        <end position="189"/>
    </location>
</feature>
<evidence type="ECO:0000256" key="7">
    <source>
        <dbReference type="ARBA" id="ARBA00023136"/>
    </source>
</evidence>
<comment type="function">
    <text evidence="1 8">Probably involved in transport through the plasma membrane.</text>
</comment>
<evidence type="ECO:0000313" key="10">
    <source>
        <dbReference type="Proteomes" id="UP000800092"/>
    </source>
</evidence>
<name>A0A6A6GYG5_VIRVR</name>
<feature type="transmembrane region" description="Helical" evidence="8">
    <location>
        <begin position="370"/>
        <end position="395"/>
    </location>
</feature>
<evidence type="ECO:0000256" key="3">
    <source>
        <dbReference type="ARBA" id="ARBA00007168"/>
    </source>
</evidence>
<feature type="transmembrane region" description="Helical" evidence="8">
    <location>
        <begin position="72"/>
        <end position="93"/>
    </location>
</feature>
<protein>
    <recommendedName>
        <fullName evidence="4 8">Protein PNS1</fullName>
    </recommendedName>
</protein>
<sequence>MENNEKATFAQTFEVQRPKYNDIWAGVLFLLFCAGFVAVSGISLQGYATTKGFNGGGIYDGNNDFGLSTNTIILFVLCVASALVLSYAYVLLARFFTKQIIWITGILNVLWGLGLAIYMLSRRYWSGGIVMLVFSLFFVFAFFSWRRRIPFSVLMLQTAIDVSRTYGHVYLVSLLGGLAAAAFGIWYTITLVAVYVRFEPGANPACDRGAGGCSTATVIGLIVFITFTAYWMTEFLKNYIHTIISGVYGSWYFRPTALPSGPTRGAIRRASTYSFGSISFGSLLVAIINFLRQLCSVGQQSEAQSGDIVGAIAFCVLRCFLGVLEWVVQFINRYAFSYIALYGKAYIPAAKDTWRMIRDRGIDALVNECLIGPVFGMGSFFVAFFCGLLSFLYVTFTKPAYNEHNEFTPVIVAFAFVVGLQMCNTMTVPLSSGIDTIFVAMAWDPEAMRTQHPDLWDQIVARYPKVQQAVMA</sequence>
<evidence type="ECO:0000256" key="5">
    <source>
        <dbReference type="ARBA" id="ARBA00022692"/>
    </source>
</evidence>
<gene>
    <name evidence="9" type="ORF">EV356DRAFT_453505</name>
</gene>
<keyword evidence="7 8" id="KW-0472">Membrane</keyword>
<dbReference type="PANTHER" id="PTHR12385">
    <property type="entry name" value="CHOLINE TRANSPORTER-LIKE (SLC FAMILY 44)"/>
    <property type="match status" value="1"/>
</dbReference>
<dbReference type="Proteomes" id="UP000800092">
    <property type="component" value="Unassembled WGS sequence"/>
</dbReference>
<dbReference type="EMBL" id="ML991838">
    <property type="protein sequence ID" value="KAF2230638.1"/>
    <property type="molecule type" value="Genomic_DNA"/>
</dbReference>